<dbReference type="Proteomes" id="UP000515165">
    <property type="component" value="Chromosome 2"/>
</dbReference>
<dbReference type="AlphaFoldDB" id="A0A6J2DIL7"/>
<proteinExistence type="predicted"/>
<evidence type="ECO:0000256" key="1">
    <source>
        <dbReference type="SAM" id="MobiDB-lite"/>
    </source>
</evidence>
<dbReference type="KEGG" id="zca:113924701"/>
<accession>A0A6J2DIL7</accession>
<sequence>MTQHKARPPRGSREARATPSGAGPAPASGHSPLLPPTSNGSAEPPPDPDAAAQGGRPGARRTPLGPCETTGADARLRLGARGILRVNKSIYRCLVSWSYLDI</sequence>
<feature type="compositionally biased region" description="Basic residues" evidence="1">
    <location>
        <begin position="1"/>
        <end position="10"/>
    </location>
</feature>
<protein>
    <submittedName>
        <fullName evidence="3">Translation initiation factor IF-2-like</fullName>
    </submittedName>
</protein>
<name>A0A6J2DIL7_ZALCA</name>
<organism evidence="2 3">
    <name type="scientific">Zalophus californianus</name>
    <name type="common">California sealion</name>
    <dbReference type="NCBI Taxonomy" id="9704"/>
    <lineage>
        <taxon>Eukaryota</taxon>
        <taxon>Metazoa</taxon>
        <taxon>Chordata</taxon>
        <taxon>Craniata</taxon>
        <taxon>Vertebrata</taxon>
        <taxon>Euteleostomi</taxon>
        <taxon>Mammalia</taxon>
        <taxon>Eutheria</taxon>
        <taxon>Laurasiatheria</taxon>
        <taxon>Carnivora</taxon>
        <taxon>Caniformia</taxon>
        <taxon>Pinnipedia</taxon>
        <taxon>Otariidae</taxon>
        <taxon>Zalophus</taxon>
    </lineage>
</organism>
<reference evidence="3" key="1">
    <citation type="submission" date="2025-08" db="UniProtKB">
        <authorList>
            <consortium name="RefSeq"/>
        </authorList>
    </citation>
    <scope>IDENTIFICATION</scope>
    <source>
        <tissue evidence="3">Blood</tissue>
    </source>
</reference>
<evidence type="ECO:0000313" key="2">
    <source>
        <dbReference type="Proteomes" id="UP000515165"/>
    </source>
</evidence>
<keyword evidence="2" id="KW-1185">Reference proteome</keyword>
<feature type="compositionally biased region" description="Low complexity" evidence="1">
    <location>
        <begin position="19"/>
        <end position="32"/>
    </location>
</feature>
<feature type="region of interest" description="Disordered" evidence="1">
    <location>
        <begin position="1"/>
        <end position="71"/>
    </location>
</feature>
<evidence type="ECO:0000313" key="3">
    <source>
        <dbReference type="RefSeq" id="XP_027454632.1"/>
    </source>
</evidence>
<gene>
    <name evidence="3" type="primary">LOC113924701</name>
</gene>
<dbReference type="RefSeq" id="XP_027454632.1">
    <property type="nucleotide sequence ID" value="XM_027598831.1"/>
</dbReference>
<dbReference type="GeneID" id="113924701"/>